<protein>
    <recommendedName>
        <fullName evidence="5">Peptidase</fullName>
    </recommendedName>
</protein>
<comment type="caution">
    <text evidence="3">The sequence shown here is derived from an EMBL/GenBank/DDBJ whole genome shotgun (WGS) entry which is preliminary data.</text>
</comment>
<keyword evidence="2" id="KW-0812">Transmembrane</keyword>
<sequence length="433" mass="48198">MPWILVTNAIALMAAMLLLKYYYYYGYKATFSAALISTLANLIYAVVICLMLLSRGWESYYLPMLLFSLSANAIYALCLTFSTTGKRYWLRISGIFMLLISLLLLSVTIWSLFVPTVTVNGTAGKLSRWITTAGALTPLLFIMHFQSEIRLLKTVNINTPPTKWIGILSGVAGLLALILTFTFGTMLTSESYSSIYWEKQNFEKTKALAQLFEAHTFVNNQGDTLYYRLLKPLDYDPGKQYPLVISLPYGGQPGTDPIRQIQGAAAAEMLSTDMNRKKYPAFLFIPHCPPGSGWGGIPNYPSIDSLVYEAIHSLDEQLSIDTTRRYVTGISRGGYGTWNFICTHPEMFAAAIPVCGGGDPALAAKITHVAVWAFHGKHDKNVPVSGSRDIINAIKKAGGTPRYTEYPDEGHNIWYQVSITPGLLDWLFAQRRE</sequence>
<organism evidence="3 4">
    <name type="scientific">Chitinophaga defluvii</name>
    <dbReference type="NCBI Taxonomy" id="3163343"/>
    <lineage>
        <taxon>Bacteria</taxon>
        <taxon>Pseudomonadati</taxon>
        <taxon>Bacteroidota</taxon>
        <taxon>Chitinophagia</taxon>
        <taxon>Chitinophagales</taxon>
        <taxon>Chitinophagaceae</taxon>
        <taxon>Chitinophaga</taxon>
    </lineage>
</organism>
<feature type="transmembrane region" description="Helical" evidence="2">
    <location>
        <begin position="88"/>
        <end position="114"/>
    </location>
</feature>
<dbReference type="RefSeq" id="WP_354662945.1">
    <property type="nucleotide sequence ID" value="NZ_JBEXAC010000002.1"/>
</dbReference>
<dbReference type="Gene3D" id="3.40.50.1820">
    <property type="entry name" value="alpha/beta hydrolase"/>
    <property type="match status" value="1"/>
</dbReference>
<evidence type="ECO:0008006" key="5">
    <source>
        <dbReference type="Google" id="ProtNLM"/>
    </source>
</evidence>
<accession>A0ABV2TDK2</accession>
<keyword evidence="1" id="KW-0732">Signal</keyword>
<evidence type="ECO:0000313" key="4">
    <source>
        <dbReference type="Proteomes" id="UP001549749"/>
    </source>
</evidence>
<dbReference type="Proteomes" id="UP001549749">
    <property type="component" value="Unassembled WGS sequence"/>
</dbReference>
<evidence type="ECO:0000313" key="3">
    <source>
        <dbReference type="EMBL" id="MET7000385.1"/>
    </source>
</evidence>
<dbReference type="PANTHER" id="PTHR43037:SF1">
    <property type="entry name" value="BLL1128 PROTEIN"/>
    <property type="match status" value="1"/>
</dbReference>
<feature type="transmembrane region" description="Helical" evidence="2">
    <location>
        <begin position="6"/>
        <end position="24"/>
    </location>
</feature>
<dbReference type="InterPro" id="IPR029058">
    <property type="entry name" value="AB_hydrolase_fold"/>
</dbReference>
<feature type="transmembrane region" description="Helical" evidence="2">
    <location>
        <begin position="31"/>
        <end position="54"/>
    </location>
</feature>
<dbReference type="PANTHER" id="PTHR43037">
    <property type="entry name" value="UNNAMED PRODUCT-RELATED"/>
    <property type="match status" value="1"/>
</dbReference>
<evidence type="ECO:0000256" key="1">
    <source>
        <dbReference type="ARBA" id="ARBA00022729"/>
    </source>
</evidence>
<feature type="transmembrane region" description="Helical" evidence="2">
    <location>
        <begin position="164"/>
        <end position="187"/>
    </location>
</feature>
<gene>
    <name evidence="3" type="ORF">ABR189_23540</name>
</gene>
<keyword evidence="2" id="KW-0472">Membrane</keyword>
<keyword evidence="2" id="KW-1133">Transmembrane helix</keyword>
<name>A0ABV2TDK2_9BACT</name>
<dbReference type="InterPro" id="IPR050955">
    <property type="entry name" value="Plant_Biomass_Hydrol_Est"/>
</dbReference>
<feature type="transmembrane region" description="Helical" evidence="2">
    <location>
        <begin position="60"/>
        <end position="81"/>
    </location>
</feature>
<evidence type="ECO:0000256" key="2">
    <source>
        <dbReference type="SAM" id="Phobius"/>
    </source>
</evidence>
<dbReference type="EMBL" id="JBEXAC010000002">
    <property type="protein sequence ID" value="MET7000385.1"/>
    <property type="molecule type" value="Genomic_DNA"/>
</dbReference>
<dbReference type="SUPFAM" id="SSF53474">
    <property type="entry name" value="alpha/beta-Hydrolases"/>
    <property type="match status" value="1"/>
</dbReference>
<feature type="transmembrane region" description="Helical" evidence="2">
    <location>
        <begin position="126"/>
        <end position="143"/>
    </location>
</feature>
<keyword evidence="4" id="KW-1185">Reference proteome</keyword>
<reference evidence="3 4" key="1">
    <citation type="submission" date="2024-06" db="EMBL/GenBank/DDBJ databases">
        <title>Chitinophaga defluvii sp. nov., isolated from municipal sewage.</title>
        <authorList>
            <person name="Zhang L."/>
        </authorList>
    </citation>
    <scope>NUCLEOTIDE SEQUENCE [LARGE SCALE GENOMIC DNA]</scope>
    <source>
        <strain evidence="3 4">H8</strain>
    </source>
</reference>
<proteinExistence type="predicted"/>